<dbReference type="AlphaFoldDB" id="A0A1D1V8K2"/>
<evidence type="ECO:0000256" key="1">
    <source>
        <dbReference type="SAM" id="Phobius"/>
    </source>
</evidence>
<dbReference type="Proteomes" id="UP000186922">
    <property type="component" value="Unassembled WGS sequence"/>
</dbReference>
<comment type="caution">
    <text evidence="2">The sequence shown here is derived from an EMBL/GenBank/DDBJ whole genome shotgun (WGS) entry which is preliminary data.</text>
</comment>
<dbReference type="EMBL" id="BDGG01000004">
    <property type="protein sequence ID" value="GAU97974.1"/>
    <property type="molecule type" value="Genomic_DNA"/>
</dbReference>
<feature type="transmembrane region" description="Helical" evidence="1">
    <location>
        <begin position="130"/>
        <end position="155"/>
    </location>
</feature>
<keyword evidence="3" id="KW-1185">Reference proteome</keyword>
<reference evidence="2 3" key="1">
    <citation type="journal article" date="2016" name="Nat. Commun.">
        <title>Extremotolerant tardigrade genome and improved radiotolerance of human cultured cells by tardigrade-unique protein.</title>
        <authorList>
            <person name="Hashimoto T."/>
            <person name="Horikawa D.D."/>
            <person name="Saito Y."/>
            <person name="Kuwahara H."/>
            <person name="Kozuka-Hata H."/>
            <person name="Shin-I T."/>
            <person name="Minakuchi Y."/>
            <person name="Ohishi K."/>
            <person name="Motoyama A."/>
            <person name="Aizu T."/>
            <person name="Enomoto A."/>
            <person name="Kondo K."/>
            <person name="Tanaka S."/>
            <person name="Hara Y."/>
            <person name="Koshikawa S."/>
            <person name="Sagara H."/>
            <person name="Miura T."/>
            <person name="Yokobori S."/>
            <person name="Miyagawa K."/>
            <person name="Suzuki Y."/>
            <person name="Kubo T."/>
            <person name="Oyama M."/>
            <person name="Kohara Y."/>
            <person name="Fujiyama A."/>
            <person name="Arakawa K."/>
            <person name="Katayama T."/>
            <person name="Toyoda A."/>
            <person name="Kunieda T."/>
        </authorList>
    </citation>
    <scope>NUCLEOTIDE SEQUENCE [LARGE SCALE GENOMIC DNA]</scope>
    <source>
        <strain evidence="2 3">YOKOZUNA-1</strain>
    </source>
</reference>
<name>A0A1D1V8K2_RAMVA</name>
<proteinExistence type="predicted"/>
<organism evidence="2 3">
    <name type="scientific">Ramazzottius varieornatus</name>
    <name type="common">Water bear</name>
    <name type="synonym">Tardigrade</name>
    <dbReference type="NCBI Taxonomy" id="947166"/>
    <lineage>
        <taxon>Eukaryota</taxon>
        <taxon>Metazoa</taxon>
        <taxon>Ecdysozoa</taxon>
        <taxon>Tardigrada</taxon>
        <taxon>Eutardigrada</taxon>
        <taxon>Parachela</taxon>
        <taxon>Hypsibioidea</taxon>
        <taxon>Ramazzottiidae</taxon>
        <taxon>Ramazzottius</taxon>
    </lineage>
</organism>
<protein>
    <recommendedName>
        <fullName evidence="4">Transmembrane protein</fullName>
    </recommendedName>
</protein>
<gene>
    <name evidence="2" type="primary">RvY_09186-1</name>
    <name evidence="2" type="synonym">RvY_09186.1</name>
    <name evidence="2" type="ORF">RvY_09186</name>
</gene>
<keyword evidence="1" id="KW-1133">Transmembrane helix</keyword>
<sequence>MDASSRQNFVYQLIKDRTPAGFLRQQQQSQYSKASKRSATLNFDVNRRIKGIAFSLCFTILACVVATVLQGLALAGDDWGRYEILDEEARYESGHFGLFAVCIRTLLKKKFDDGCAVGQAGKFVLPAWCAISGICGVLCQFLIIVCTLTASVQLFRLVRNEAPCCCLNSRTLSQKAVCAIFIVIFACICLAFATLAMRRTVASSVQYGSSFWIQVGSVCASVILLVSTVIESLWRPYPHCQRPSRADTERVGSGRKQSFFPKGSFDQLENLEMMIHHNSHSKQQVVVKAIYEEKLQSGRIRHDAYRRSTSDAPAILAKVY</sequence>
<feature type="transmembrane region" description="Helical" evidence="1">
    <location>
        <begin position="211"/>
        <end position="234"/>
    </location>
</feature>
<keyword evidence="1" id="KW-0472">Membrane</keyword>
<feature type="transmembrane region" description="Helical" evidence="1">
    <location>
        <begin position="176"/>
        <end position="196"/>
    </location>
</feature>
<accession>A0A1D1V8K2</accession>
<dbReference type="OrthoDB" id="10560052at2759"/>
<keyword evidence="1" id="KW-0812">Transmembrane</keyword>
<evidence type="ECO:0000313" key="2">
    <source>
        <dbReference type="EMBL" id="GAU97974.1"/>
    </source>
</evidence>
<evidence type="ECO:0008006" key="4">
    <source>
        <dbReference type="Google" id="ProtNLM"/>
    </source>
</evidence>
<feature type="transmembrane region" description="Helical" evidence="1">
    <location>
        <begin position="52"/>
        <end position="75"/>
    </location>
</feature>
<evidence type="ECO:0000313" key="3">
    <source>
        <dbReference type="Proteomes" id="UP000186922"/>
    </source>
</evidence>